<gene>
    <name evidence="7" type="ORF">E8M01_18705</name>
</gene>
<keyword evidence="2 5" id="KW-0812">Transmembrane</keyword>
<evidence type="ECO:0000256" key="5">
    <source>
        <dbReference type="SAM" id="Phobius"/>
    </source>
</evidence>
<sequence length="297" mass="33294">MVTAWRHIYGLWGRFWFVPLIPALHAAFMASIGALRPEHVLAALAFAGLGFAVEKTKLLVAAAFPALLVALAYDLMRFVTPVFVRPGRVWGCEMRALELKLFGVGPDTTLPDFFNVHHAPFFDVLFALPYALFIYIAALYSIFLFVKDRERMHHYLWAFAIAHVIGFAIWMAIPAAPPWYIRAHGCVIDPTAAPSAAALLRVDQLLGIHYFEGFYSRNPNSFGAMPSLHCVFPALGLLTAWRSATWLTRPIHVIYLVLMVIASVYLDHHWLIDGTVGIIVAIVAVFIAARLRGRRWP</sequence>
<keyword evidence="3 5" id="KW-1133">Transmembrane helix</keyword>
<proteinExistence type="predicted"/>
<dbReference type="InterPro" id="IPR052185">
    <property type="entry name" value="IPC_Synthase-Related"/>
</dbReference>
<feature type="transmembrane region" description="Helical" evidence="5">
    <location>
        <begin position="272"/>
        <end position="291"/>
    </location>
</feature>
<organism evidence="7 8">
    <name type="scientific">Phreatobacter stygius</name>
    <dbReference type="NCBI Taxonomy" id="1940610"/>
    <lineage>
        <taxon>Bacteria</taxon>
        <taxon>Pseudomonadati</taxon>
        <taxon>Pseudomonadota</taxon>
        <taxon>Alphaproteobacteria</taxon>
        <taxon>Hyphomicrobiales</taxon>
        <taxon>Phreatobacteraceae</taxon>
        <taxon>Phreatobacter</taxon>
    </lineage>
</organism>
<dbReference type="KEGG" id="pstg:E8M01_18705"/>
<feature type="transmembrane region" description="Helical" evidence="5">
    <location>
        <begin position="155"/>
        <end position="173"/>
    </location>
</feature>
<protein>
    <submittedName>
        <fullName evidence="7">Inositol phosphorylceramide synthase</fullName>
    </submittedName>
</protein>
<feature type="transmembrane region" description="Helical" evidence="5">
    <location>
        <begin position="222"/>
        <end position="240"/>
    </location>
</feature>
<dbReference type="CDD" id="cd03386">
    <property type="entry name" value="PAP2_Aur1_like"/>
    <property type="match status" value="1"/>
</dbReference>
<dbReference type="PANTHER" id="PTHR31310:SF7">
    <property type="entry name" value="PA-PHOSPHATASE RELATED-FAMILY PROTEIN DDB_G0268928"/>
    <property type="match status" value="1"/>
</dbReference>
<evidence type="ECO:0000256" key="2">
    <source>
        <dbReference type="ARBA" id="ARBA00022692"/>
    </source>
</evidence>
<dbReference type="InterPro" id="IPR026841">
    <property type="entry name" value="Aur1/Ipt1"/>
</dbReference>
<name>A0A4D7B054_9HYPH</name>
<feature type="transmembrane region" description="Helical" evidence="5">
    <location>
        <begin position="124"/>
        <end position="146"/>
    </location>
</feature>
<dbReference type="AlphaFoldDB" id="A0A4D7B054"/>
<feature type="transmembrane region" description="Helical" evidence="5">
    <location>
        <begin position="56"/>
        <end position="76"/>
    </location>
</feature>
<evidence type="ECO:0000313" key="7">
    <source>
        <dbReference type="EMBL" id="QCI66061.1"/>
    </source>
</evidence>
<keyword evidence="8" id="KW-1185">Reference proteome</keyword>
<evidence type="ECO:0000259" key="6">
    <source>
        <dbReference type="Pfam" id="PF14378"/>
    </source>
</evidence>
<comment type="subcellular location">
    <subcellularLocation>
        <location evidence="1">Membrane</location>
        <topology evidence="1">Multi-pass membrane protein</topology>
    </subcellularLocation>
</comment>
<feature type="transmembrane region" description="Helical" evidence="5">
    <location>
        <begin position="15"/>
        <end position="35"/>
    </location>
</feature>
<accession>A0A4D7B054</accession>
<evidence type="ECO:0000256" key="3">
    <source>
        <dbReference type="ARBA" id="ARBA00022989"/>
    </source>
</evidence>
<feature type="transmembrane region" description="Helical" evidence="5">
    <location>
        <begin position="247"/>
        <end position="266"/>
    </location>
</feature>
<feature type="domain" description="Inositolphosphotransferase Aur1/Ipt1" evidence="6">
    <location>
        <begin position="116"/>
        <end position="285"/>
    </location>
</feature>
<dbReference type="PANTHER" id="PTHR31310">
    <property type="match status" value="1"/>
</dbReference>
<dbReference type="EMBL" id="CP039690">
    <property type="protein sequence ID" value="QCI66061.1"/>
    <property type="molecule type" value="Genomic_DNA"/>
</dbReference>
<dbReference type="Proteomes" id="UP000298781">
    <property type="component" value="Chromosome"/>
</dbReference>
<dbReference type="OrthoDB" id="629685at2"/>
<evidence type="ECO:0000256" key="1">
    <source>
        <dbReference type="ARBA" id="ARBA00004141"/>
    </source>
</evidence>
<dbReference type="GO" id="GO:0016020">
    <property type="term" value="C:membrane"/>
    <property type="evidence" value="ECO:0007669"/>
    <property type="project" value="UniProtKB-SubCell"/>
</dbReference>
<dbReference type="RefSeq" id="WP_136961507.1">
    <property type="nucleotide sequence ID" value="NZ_CP039690.1"/>
</dbReference>
<evidence type="ECO:0000313" key="8">
    <source>
        <dbReference type="Proteomes" id="UP000298781"/>
    </source>
</evidence>
<reference evidence="7 8" key="1">
    <citation type="submission" date="2019-04" db="EMBL/GenBank/DDBJ databases">
        <title>Phreatobacter aquaticus sp. nov.</title>
        <authorList>
            <person name="Choi A."/>
        </authorList>
    </citation>
    <scope>NUCLEOTIDE SEQUENCE [LARGE SCALE GENOMIC DNA]</scope>
    <source>
        <strain evidence="7 8">KCTC 52518</strain>
    </source>
</reference>
<dbReference type="Pfam" id="PF14378">
    <property type="entry name" value="PAP2_3"/>
    <property type="match status" value="1"/>
</dbReference>
<keyword evidence="4 5" id="KW-0472">Membrane</keyword>
<evidence type="ECO:0000256" key="4">
    <source>
        <dbReference type="ARBA" id="ARBA00023136"/>
    </source>
</evidence>